<name>A0ABT9ZIS6_9BACI</name>
<gene>
    <name evidence="5" type="ORF">J2S19_003467</name>
</gene>
<dbReference type="Proteomes" id="UP001234495">
    <property type="component" value="Unassembled WGS sequence"/>
</dbReference>
<comment type="caution">
    <text evidence="5">The sequence shown here is derived from an EMBL/GenBank/DDBJ whole genome shotgun (WGS) entry which is preliminary data.</text>
</comment>
<dbReference type="PROSITE" id="PS50995">
    <property type="entry name" value="HTH_MARR_2"/>
    <property type="match status" value="1"/>
</dbReference>
<protein>
    <submittedName>
        <fullName evidence="5">DNA-binding MarR family transcriptional regulator</fullName>
    </submittedName>
</protein>
<evidence type="ECO:0000313" key="6">
    <source>
        <dbReference type="Proteomes" id="UP001234495"/>
    </source>
</evidence>
<dbReference type="Gene3D" id="1.10.10.10">
    <property type="entry name" value="Winged helix-like DNA-binding domain superfamily/Winged helix DNA-binding domain"/>
    <property type="match status" value="1"/>
</dbReference>
<reference evidence="5 6" key="1">
    <citation type="submission" date="2023-07" db="EMBL/GenBank/DDBJ databases">
        <title>Genomic Encyclopedia of Type Strains, Phase IV (KMG-IV): sequencing the most valuable type-strain genomes for metagenomic binning, comparative biology and taxonomic classification.</title>
        <authorList>
            <person name="Goeker M."/>
        </authorList>
    </citation>
    <scope>NUCLEOTIDE SEQUENCE [LARGE SCALE GENOMIC DNA]</scope>
    <source>
        <strain evidence="5 6">DSM 29005</strain>
    </source>
</reference>
<dbReference type="Pfam" id="PF01047">
    <property type="entry name" value="MarR"/>
    <property type="match status" value="1"/>
</dbReference>
<proteinExistence type="predicted"/>
<feature type="domain" description="HTH marR-type" evidence="4">
    <location>
        <begin position="1"/>
        <end position="139"/>
    </location>
</feature>
<evidence type="ECO:0000256" key="1">
    <source>
        <dbReference type="ARBA" id="ARBA00023015"/>
    </source>
</evidence>
<dbReference type="PANTHER" id="PTHR42756">
    <property type="entry name" value="TRANSCRIPTIONAL REGULATOR, MARR"/>
    <property type="match status" value="1"/>
</dbReference>
<dbReference type="InterPro" id="IPR000835">
    <property type="entry name" value="HTH_MarR-typ"/>
</dbReference>
<evidence type="ECO:0000256" key="2">
    <source>
        <dbReference type="ARBA" id="ARBA00023125"/>
    </source>
</evidence>
<keyword evidence="3" id="KW-0804">Transcription</keyword>
<keyword evidence="6" id="KW-1185">Reference proteome</keyword>
<organism evidence="5 6">
    <name type="scientific">Metabacillus malikii</name>
    <dbReference type="NCBI Taxonomy" id="1504265"/>
    <lineage>
        <taxon>Bacteria</taxon>
        <taxon>Bacillati</taxon>
        <taxon>Bacillota</taxon>
        <taxon>Bacilli</taxon>
        <taxon>Bacillales</taxon>
        <taxon>Bacillaceae</taxon>
        <taxon>Metabacillus</taxon>
    </lineage>
</organism>
<dbReference type="SMART" id="SM00347">
    <property type="entry name" value="HTH_MARR"/>
    <property type="match status" value="1"/>
</dbReference>
<dbReference type="SUPFAM" id="SSF46785">
    <property type="entry name" value="Winged helix' DNA-binding domain"/>
    <property type="match status" value="1"/>
</dbReference>
<evidence type="ECO:0000259" key="4">
    <source>
        <dbReference type="PROSITE" id="PS50995"/>
    </source>
</evidence>
<dbReference type="EMBL" id="JAUSUD010000018">
    <property type="protein sequence ID" value="MDQ0232180.1"/>
    <property type="molecule type" value="Genomic_DNA"/>
</dbReference>
<dbReference type="GO" id="GO:0003677">
    <property type="term" value="F:DNA binding"/>
    <property type="evidence" value="ECO:0007669"/>
    <property type="project" value="UniProtKB-KW"/>
</dbReference>
<keyword evidence="1" id="KW-0805">Transcription regulation</keyword>
<keyword evidence="2 5" id="KW-0238">DNA-binding</keyword>
<sequence>MDPLELLIESERFSHDIKMVFIREYQKIMDKYELSSKQSVIVNFVHQKQQPTMGEIAQMIDATPSAASQFVKKLEQLGYLKREVNVDNRRETLVTLAEKGEQFFAEMEKVDTYIFKKYFLKLPADDIVEYHRILKELHSIVTSST</sequence>
<evidence type="ECO:0000313" key="5">
    <source>
        <dbReference type="EMBL" id="MDQ0232180.1"/>
    </source>
</evidence>
<dbReference type="PANTHER" id="PTHR42756:SF1">
    <property type="entry name" value="TRANSCRIPTIONAL REPRESSOR OF EMRAB OPERON"/>
    <property type="match status" value="1"/>
</dbReference>
<dbReference type="RefSeq" id="WP_307344196.1">
    <property type="nucleotide sequence ID" value="NZ_JAUSUD010000018.1"/>
</dbReference>
<dbReference type="InterPro" id="IPR036388">
    <property type="entry name" value="WH-like_DNA-bd_sf"/>
</dbReference>
<dbReference type="InterPro" id="IPR036390">
    <property type="entry name" value="WH_DNA-bd_sf"/>
</dbReference>
<evidence type="ECO:0000256" key="3">
    <source>
        <dbReference type="ARBA" id="ARBA00023163"/>
    </source>
</evidence>
<accession>A0ABT9ZIS6</accession>